<dbReference type="GO" id="GO:0007018">
    <property type="term" value="P:microtubule-based movement"/>
    <property type="evidence" value="ECO:0007669"/>
    <property type="project" value="InterPro"/>
</dbReference>
<keyword evidence="3 10" id="KW-0493">Microtubule</keyword>
<reference evidence="14" key="2">
    <citation type="submission" date="2025-09" db="UniProtKB">
        <authorList>
            <consortium name="Ensembl"/>
        </authorList>
    </citation>
    <scope>IDENTIFICATION</scope>
</reference>
<evidence type="ECO:0000256" key="5">
    <source>
        <dbReference type="ARBA" id="ARBA00022840"/>
    </source>
</evidence>
<dbReference type="Pfam" id="PF00225">
    <property type="entry name" value="Kinesin"/>
    <property type="match status" value="1"/>
</dbReference>
<evidence type="ECO:0000259" key="13">
    <source>
        <dbReference type="PROSITE" id="PS50067"/>
    </source>
</evidence>
<dbReference type="InterPro" id="IPR019821">
    <property type="entry name" value="Kinesin_motor_CS"/>
</dbReference>
<evidence type="ECO:0000256" key="6">
    <source>
        <dbReference type="ARBA" id="ARBA00023054"/>
    </source>
</evidence>
<feature type="domain" description="Kinesin motor" evidence="13">
    <location>
        <begin position="1"/>
        <end position="219"/>
    </location>
</feature>
<dbReference type="InterPro" id="IPR027417">
    <property type="entry name" value="P-loop_NTPase"/>
</dbReference>
<dbReference type="Gene3D" id="3.40.850.10">
    <property type="entry name" value="Kinesin motor domain"/>
    <property type="match status" value="1"/>
</dbReference>
<dbReference type="PANTHER" id="PTHR47968:SF68">
    <property type="entry name" value="KINESIN-LIKE PROTEIN"/>
    <property type="match status" value="1"/>
</dbReference>
<keyword evidence="7 10" id="KW-0505">Motor protein</keyword>
<comment type="caution">
    <text evidence="9">Lacks conserved residue(s) required for the propagation of feature annotation.</text>
</comment>
<dbReference type="GO" id="GO:0005874">
    <property type="term" value="C:microtubule"/>
    <property type="evidence" value="ECO:0007669"/>
    <property type="project" value="UniProtKB-KW"/>
</dbReference>
<dbReference type="InterPro" id="IPR036961">
    <property type="entry name" value="Kinesin_motor_dom_sf"/>
</dbReference>
<evidence type="ECO:0000256" key="4">
    <source>
        <dbReference type="ARBA" id="ARBA00022741"/>
    </source>
</evidence>
<feature type="coiled-coil region" evidence="11">
    <location>
        <begin position="491"/>
        <end position="546"/>
    </location>
</feature>
<evidence type="ECO:0000313" key="14">
    <source>
        <dbReference type="Ensembl" id="ENSNMLP00000031411.1"/>
    </source>
</evidence>
<comment type="similarity">
    <text evidence="9 10">Belongs to the TRAFAC class myosin-kinesin ATPase superfamily. Kinesin family.</text>
</comment>
<dbReference type="Gene3D" id="6.10.250.1590">
    <property type="match status" value="1"/>
</dbReference>
<dbReference type="InterPro" id="IPR001752">
    <property type="entry name" value="Kinesin_motor_dom"/>
</dbReference>
<dbReference type="GO" id="GO:0008017">
    <property type="term" value="F:microtubule binding"/>
    <property type="evidence" value="ECO:0007669"/>
    <property type="project" value="InterPro"/>
</dbReference>
<keyword evidence="6 11" id="KW-0175">Coiled coil</keyword>
<organism evidence="14 15">
    <name type="scientific">Neogobius melanostomus</name>
    <name type="common">round goby</name>
    <dbReference type="NCBI Taxonomy" id="47308"/>
    <lineage>
        <taxon>Eukaryota</taxon>
        <taxon>Metazoa</taxon>
        <taxon>Chordata</taxon>
        <taxon>Craniata</taxon>
        <taxon>Vertebrata</taxon>
        <taxon>Euteleostomi</taxon>
        <taxon>Actinopterygii</taxon>
        <taxon>Neopterygii</taxon>
        <taxon>Teleostei</taxon>
        <taxon>Neoteleostei</taxon>
        <taxon>Acanthomorphata</taxon>
        <taxon>Gobiaria</taxon>
        <taxon>Gobiiformes</taxon>
        <taxon>Gobioidei</taxon>
        <taxon>Gobiidae</taxon>
        <taxon>Benthophilinae</taxon>
        <taxon>Neogobiini</taxon>
        <taxon>Neogobius</taxon>
    </lineage>
</organism>
<dbReference type="InterPro" id="IPR059182">
    <property type="entry name" value="Khc_C"/>
</dbReference>
<dbReference type="GO" id="GO:0005524">
    <property type="term" value="F:ATP binding"/>
    <property type="evidence" value="ECO:0007669"/>
    <property type="project" value="UniProtKB-KW"/>
</dbReference>
<keyword evidence="15" id="KW-1185">Reference proteome</keyword>
<evidence type="ECO:0000256" key="2">
    <source>
        <dbReference type="ARBA" id="ARBA00022490"/>
    </source>
</evidence>
<dbReference type="PRINTS" id="PR00380">
    <property type="entry name" value="KINESINHEAVY"/>
</dbReference>
<dbReference type="SUPFAM" id="SSF52540">
    <property type="entry name" value="P-loop containing nucleoside triphosphate hydrolases"/>
    <property type="match status" value="1"/>
</dbReference>
<evidence type="ECO:0000256" key="9">
    <source>
        <dbReference type="PROSITE-ProRule" id="PRU00283"/>
    </source>
</evidence>
<dbReference type="PROSITE" id="PS00411">
    <property type="entry name" value="KINESIN_MOTOR_1"/>
    <property type="match status" value="1"/>
</dbReference>
<reference evidence="14" key="1">
    <citation type="submission" date="2025-08" db="UniProtKB">
        <authorList>
            <consortium name="Ensembl"/>
        </authorList>
    </citation>
    <scope>IDENTIFICATION</scope>
</reference>
<dbReference type="Ensembl" id="ENSNMLT00000035016.1">
    <property type="protein sequence ID" value="ENSNMLP00000031411.1"/>
    <property type="gene ID" value="ENSNMLG00000019741.1"/>
</dbReference>
<evidence type="ECO:0000256" key="3">
    <source>
        <dbReference type="ARBA" id="ARBA00022701"/>
    </source>
</evidence>
<dbReference type="CDD" id="cd23649">
    <property type="entry name" value="Khc_CBD_cc"/>
    <property type="match status" value="1"/>
</dbReference>
<comment type="subcellular location">
    <subcellularLocation>
        <location evidence="1">Cytoplasm</location>
        <location evidence="1">Cytoskeleton</location>
    </subcellularLocation>
</comment>
<keyword evidence="2" id="KW-0963">Cytoplasm</keyword>
<evidence type="ECO:0000256" key="7">
    <source>
        <dbReference type="ARBA" id="ARBA00023175"/>
    </source>
</evidence>
<dbReference type="SMART" id="SM00129">
    <property type="entry name" value="KISc"/>
    <property type="match status" value="1"/>
</dbReference>
<dbReference type="AlphaFoldDB" id="A0A8C6U826"/>
<evidence type="ECO:0000256" key="8">
    <source>
        <dbReference type="ARBA" id="ARBA00023212"/>
    </source>
</evidence>
<keyword evidence="4 10" id="KW-0547">Nucleotide-binding</keyword>
<feature type="region of interest" description="Disordered" evidence="12">
    <location>
        <begin position="259"/>
        <end position="288"/>
    </location>
</feature>
<dbReference type="InterPro" id="IPR027640">
    <property type="entry name" value="Kinesin-like_fam"/>
</dbReference>
<keyword evidence="8" id="KW-0206">Cytoskeleton</keyword>
<feature type="coiled-coil region" evidence="11">
    <location>
        <begin position="288"/>
        <end position="385"/>
    </location>
</feature>
<accession>A0A8C6U826</accession>
<evidence type="ECO:0000313" key="15">
    <source>
        <dbReference type="Proteomes" id="UP000694523"/>
    </source>
</evidence>
<protein>
    <recommendedName>
        <fullName evidence="10">Kinesin-like protein</fullName>
    </recommendedName>
</protein>
<dbReference type="PANTHER" id="PTHR47968">
    <property type="entry name" value="CENTROMERE PROTEIN E"/>
    <property type="match status" value="1"/>
</dbReference>
<evidence type="ECO:0000256" key="1">
    <source>
        <dbReference type="ARBA" id="ARBA00004245"/>
    </source>
</evidence>
<evidence type="ECO:0000256" key="10">
    <source>
        <dbReference type="RuleBase" id="RU000394"/>
    </source>
</evidence>
<evidence type="ECO:0000256" key="12">
    <source>
        <dbReference type="SAM" id="MobiDB-lite"/>
    </source>
</evidence>
<proteinExistence type="inferred from homology"/>
<dbReference type="Proteomes" id="UP000694523">
    <property type="component" value="Unplaced"/>
</dbReference>
<feature type="coiled-coil region" evidence="11">
    <location>
        <begin position="576"/>
        <end position="738"/>
    </location>
</feature>
<dbReference type="PROSITE" id="PS50067">
    <property type="entry name" value="KINESIN_MOTOR_2"/>
    <property type="match status" value="1"/>
</dbReference>
<keyword evidence="5 10" id="KW-0067">ATP-binding</keyword>
<dbReference type="GO" id="GO:0003777">
    <property type="term" value="F:microtubule motor activity"/>
    <property type="evidence" value="ECO:0007669"/>
    <property type="project" value="InterPro"/>
</dbReference>
<name>A0A8C6U826_9GOBI</name>
<sequence>MGEPTDQSATNIKVVCRFRPLNSSEVARGDKYIPKFQGDDCVLMGVSYFEIYLDKIKDLLDITKTNLSVHEDKNRVPYVKGSTERFVCTPDEVMEAIDEGKSNRHVTATNMNEHSSRSHSIFLINIKQENQKTEQQLTGKLYLVDLAGSEKVGLVQVMNSLSVLTAGYVPYRDSKMTRILQDSLGGNCRTTMVICCSPSAFNDAETRSTLLFGQRAKTIKNNVSLNVELTAEQWKKKWEKEKEKNKTLKNSVTWLETELNRWRKGPHTRGPQPGPGAPSGPKLTDAEREKCEAEMAKLYKELDDKDEEINQQSQLLEKLKEQMLDQEELLTSSRQGHDTLQTELNRLLAENEASKEEVKEVLQALEELAVNYDQKSQEVENKTRSLRLSVRSSTLSLSLASIDSELQKLKEMTNHQKKRVTEMMSSLLKDLAEIGIAVGSNDIKVTLSTGMMDEEFTMVRLYISKMKSEVKTMVKRSKQLESSQAECAQKVKDTERELTACQLRISQQEVKIKSVTESLQSAEQKKRELEETVDSLNEEIVRLKTQGEFSLAMGLPGKERGGEFSLAVERQILSHREAHQKQISKLRDELDSKDKQIADIQEALQDRREQARQDLKGLEETVARELQTLHSLRRLFVQDLSSRVRKNAKQNAEDPDTTAAQRQKISFLENNLEQLTKVHKQLLRDNADLRCEIPKLEKRFRATIDRVKALESALKEAKESAAKERKQYQQEMDRIKEAAVKPKNMGRRNSAIIGLSVRVGRAG</sequence>
<evidence type="ECO:0000256" key="11">
    <source>
        <dbReference type="SAM" id="Coils"/>
    </source>
</evidence>